<name>B6GA75_9ACTN</name>
<dbReference type="EMBL" id="ABXJ01000055">
    <property type="protein sequence ID" value="EEA90930.1"/>
    <property type="molecule type" value="Genomic_DNA"/>
</dbReference>
<comment type="caution">
    <text evidence="1">The sequence shown here is derived from an EMBL/GenBank/DDBJ whole genome shotgun (WGS) entry which is preliminary data.</text>
</comment>
<keyword evidence="2" id="KW-1185">Reference proteome</keyword>
<evidence type="ECO:0000313" key="2">
    <source>
        <dbReference type="Proteomes" id="UP000003560"/>
    </source>
</evidence>
<accession>B6GA75</accession>
<protein>
    <submittedName>
        <fullName evidence="1">Uncharacterized protein</fullName>
    </submittedName>
</protein>
<dbReference type="HOGENOM" id="CLU_2971643_0_0_11"/>
<evidence type="ECO:0000313" key="1">
    <source>
        <dbReference type="EMBL" id="EEA90930.1"/>
    </source>
</evidence>
<dbReference type="AlphaFoldDB" id="B6GA75"/>
<dbReference type="Proteomes" id="UP000003560">
    <property type="component" value="Unassembled WGS sequence"/>
</dbReference>
<proteinExistence type="predicted"/>
<reference evidence="1 2" key="2">
    <citation type="submission" date="2008-10" db="EMBL/GenBank/DDBJ databases">
        <authorList>
            <person name="Fulton L."/>
            <person name="Clifton S."/>
            <person name="Fulton B."/>
            <person name="Xu J."/>
            <person name="Minx P."/>
            <person name="Pepin K.H."/>
            <person name="Johnson M."/>
            <person name="Thiruvilangam P."/>
            <person name="Bhonagiri V."/>
            <person name="Nash W.E."/>
            <person name="Mardis E.R."/>
            <person name="Wilson R.K."/>
        </authorList>
    </citation>
    <scope>NUCLEOTIDE SEQUENCE [LARGE SCALE GENOMIC DNA]</scope>
    <source>
        <strain evidence="1 2">DSM 13279</strain>
    </source>
</reference>
<organism evidence="1 2">
    <name type="scientific">Collinsella stercoris DSM 13279</name>
    <dbReference type="NCBI Taxonomy" id="445975"/>
    <lineage>
        <taxon>Bacteria</taxon>
        <taxon>Bacillati</taxon>
        <taxon>Actinomycetota</taxon>
        <taxon>Coriobacteriia</taxon>
        <taxon>Coriobacteriales</taxon>
        <taxon>Coriobacteriaceae</taxon>
        <taxon>Collinsella</taxon>
    </lineage>
</organism>
<gene>
    <name evidence="1" type="ORF">COLSTE_00971</name>
</gene>
<sequence length="58" mass="6335">MPAPEAPLCISSMHSLLMAHHFTPAQIRSAAQKSEQARPVRPARTRNLVAGSAYADFF</sequence>
<reference evidence="1 2" key="1">
    <citation type="submission" date="2008-10" db="EMBL/GenBank/DDBJ databases">
        <title>Draft genome sequence of Collinsella stercoris (DSM 13279).</title>
        <authorList>
            <person name="Sudarsanam P."/>
            <person name="Ley R."/>
            <person name="Guruge J."/>
            <person name="Turnbaugh P.J."/>
            <person name="Mahowald M."/>
            <person name="Liep D."/>
            <person name="Gordon J."/>
        </authorList>
    </citation>
    <scope>NUCLEOTIDE SEQUENCE [LARGE SCALE GENOMIC DNA]</scope>
    <source>
        <strain evidence="1 2">DSM 13279</strain>
    </source>
</reference>